<evidence type="ECO:0000313" key="4">
    <source>
        <dbReference type="Proteomes" id="UP000194422"/>
    </source>
</evidence>
<keyword evidence="1" id="KW-0472">Membrane</keyword>
<reference evidence="4 5" key="1">
    <citation type="submission" date="2017-04" db="EMBL/GenBank/DDBJ databases">
        <authorList>
            <person name="Criscuolo A."/>
        </authorList>
    </citation>
    <scope>NUCLEOTIDE SEQUENCE [LARGE SCALE GENOMIC DNA]</scope>
    <source>
        <strain evidence="2">16-00174</strain>
        <strain evidence="3">16-00221</strain>
    </source>
</reference>
<dbReference type="Proteomes" id="UP000194422">
    <property type="component" value="Unassembled WGS sequence"/>
</dbReference>
<dbReference type="AlphaFoldDB" id="A0A7D8D611"/>
<comment type="caution">
    <text evidence="2">The sequence shown here is derived from an EMBL/GenBank/DDBJ whole genome shotgun (WGS) entry which is preliminary data.</text>
</comment>
<feature type="transmembrane region" description="Helical" evidence="1">
    <location>
        <begin position="12"/>
        <end position="29"/>
    </location>
</feature>
<organism evidence="2 4">
    <name type="scientific">Bacillus paranthracis</name>
    <dbReference type="NCBI Taxonomy" id="2026186"/>
    <lineage>
        <taxon>Bacteria</taxon>
        <taxon>Bacillati</taxon>
        <taxon>Bacillota</taxon>
        <taxon>Bacilli</taxon>
        <taxon>Bacillales</taxon>
        <taxon>Bacillaceae</taxon>
        <taxon>Bacillus</taxon>
        <taxon>Bacillus cereus group</taxon>
    </lineage>
</organism>
<gene>
    <name evidence="2" type="ORF">BACERE00174_04486</name>
    <name evidence="3" type="ORF">BACERE00221_03950</name>
</gene>
<proteinExistence type="predicted"/>
<keyword evidence="1" id="KW-1133">Transmembrane helix</keyword>
<protein>
    <submittedName>
        <fullName evidence="2">Uncharacterized protein</fullName>
    </submittedName>
</protein>
<evidence type="ECO:0000313" key="3">
    <source>
        <dbReference type="EMBL" id="SME32838.1"/>
    </source>
</evidence>
<dbReference type="EMBL" id="FWZC01000061">
    <property type="protein sequence ID" value="SME32838.1"/>
    <property type="molecule type" value="Genomic_DNA"/>
</dbReference>
<sequence>MTNKKNKTKNEIILWTLTAVVFIIVWYFFQR</sequence>
<dbReference type="Proteomes" id="UP000194435">
    <property type="component" value="Unassembled WGS sequence"/>
</dbReference>
<accession>A0A7D8D611</accession>
<evidence type="ECO:0000313" key="5">
    <source>
        <dbReference type="Proteomes" id="UP000194435"/>
    </source>
</evidence>
<keyword evidence="1" id="KW-0812">Transmembrane</keyword>
<evidence type="ECO:0000313" key="2">
    <source>
        <dbReference type="EMBL" id="SME29039.1"/>
    </source>
</evidence>
<dbReference type="EMBL" id="FWYW01000088">
    <property type="protein sequence ID" value="SME29039.1"/>
    <property type="molecule type" value="Genomic_DNA"/>
</dbReference>
<evidence type="ECO:0000256" key="1">
    <source>
        <dbReference type="SAM" id="Phobius"/>
    </source>
</evidence>
<name>A0A7D8D611_9BACI</name>